<keyword evidence="11" id="KW-1185">Reference proteome</keyword>
<dbReference type="InterPro" id="IPR003340">
    <property type="entry name" value="B3_DNA-bd"/>
</dbReference>
<evidence type="ECO:0000256" key="3">
    <source>
        <dbReference type="ARBA" id="ARBA00023125"/>
    </source>
</evidence>
<keyword evidence="2" id="KW-0805">Transcription regulation</keyword>
<evidence type="ECO:0000313" key="8">
    <source>
        <dbReference type="EMBL" id="ABD32571.1"/>
    </source>
</evidence>
<reference evidence="9 11" key="4">
    <citation type="journal article" date="2014" name="BMC Genomics">
        <title>An improved genome release (version Mt4.0) for the model legume Medicago truncatula.</title>
        <authorList>
            <person name="Tang H."/>
            <person name="Krishnakumar V."/>
            <person name="Bidwell S."/>
            <person name="Rosen B."/>
            <person name="Chan A."/>
            <person name="Zhou S."/>
            <person name="Gentzbittel L."/>
            <person name="Childs K.L."/>
            <person name="Yandell M."/>
            <person name="Gundlach H."/>
            <person name="Mayer K.F."/>
            <person name="Schwartz D.C."/>
            <person name="Town C.D."/>
        </authorList>
    </citation>
    <scope>GENOME REANNOTATION</scope>
    <source>
        <strain evidence="10 11">cv. Jemalong A17</strain>
    </source>
</reference>
<accession>Q2HUJ5</accession>
<dbReference type="PaxDb" id="3880-AES80688"/>
<reference evidence="9 11" key="3">
    <citation type="journal article" date="2011" name="Nature">
        <title>The Medicago genome provides insight into the evolution of rhizobial symbioses.</title>
        <authorList>
            <person name="Young N.D."/>
            <person name="Debelle F."/>
            <person name="Oldroyd G.E."/>
            <person name="Geurts R."/>
            <person name="Cannon S.B."/>
            <person name="Udvardi M.K."/>
            <person name="Benedito V.A."/>
            <person name="Mayer K.F."/>
            <person name="Gouzy J."/>
            <person name="Schoof H."/>
            <person name="Van de Peer Y."/>
            <person name="Proost S."/>
            <person name="Cook D.R."/>
            <person name="Meyers B.C."/>
            <person name="Spannagl M."/>
            <person name="Cheung F."/>
            <person name="De Mita S."/>
            <person name="Krishnakumar V."/>
            <person name="Gundlach H."/>
            <person name="Zhou S."/>
            <person name="Mudge J."/>
            <person name="Bharti A.K."/>
            <person name="Murray J.D."/>
            <person name="Naoumkina M.A."/>
            <person name="Rosen B."/>
            <person name="Silverstein K.A."/>
            <person name="Tang H."/>
            <person name="Rombauts S."/>
            <person name="Zhao P.X."/>
            <person name="Zhou P."/>
            <person name="Barbe V."/>
            <person name="Bardou P."/>
            <person name="Bechner M."/>
            <person name="Bellec A."/>
            <person name="Berger A."/>
            <person name="Berges H."/>
            <person name="Bidwell S."/>
            <person name="Bisseling T."/>
            <person name="Choisne N."/>
            <person name="Couloux A."/>
            <person name="Denny R."/>
            <person name="Deshpande S."/>
            <person name="Dai X."/>
            <person name="Doyle J.J."/>
            <person name="Dudez A.M."/>
            <person name="Farmer A.D."/>
            <person name="Fouteau S."/>
            <person name="Franken C."/>
            <person name="Gibelin C."/>
            <person name="Gish J."/>
            <person name="Goldstein S."/>
            <person name="Gonzalez A.J."/>
            <person name="Green P.J."/>
            <person name="Hallab A."/>
            <person name="Hartog M."/>
            <person name="Hua A."/>
            <person name="Humphray S.J."/>
            <person name="Jeong D.H."/>
            <person name="Jing Y."/>
            <person name="Jocker A."/>
            <person name="Kenton S.M."/>
            <person name="Kim D.J."/>
            <person name="Klee K."/>
            <person name="Lai H."/>
            <person name="Lang C."/>
            <person name="Lin S."/>
            <person name="Macmil S.L."/>
            <person name="Magdelenat G."/>
            <person name="Matthews L."/>
            <person name="McCorrison J."/>
            <person name="Monaghan E.L."/>
            <person name="Mun J.H."/>
            <person name="Najar F.Z."/>
            <person name="Nicholson C."/>
            <person name="Noirot C."/>
            <person name="O'Bleness M."/>
            <person name="Paule C.R."/>
            <person name="Poulain J."/>
            <person name="Prion F."/>
            <person name="Qin B."/>
            <person name="Qu C."/>
            <person name="Retzel E.F."/>
            <person name="Riddle C."/>
            <person name="Sallet E."/>
            <person name="Samain S."/>
            <person name="Samson N."/>
            <person name="Sanders I."/>
            <person name="Saurat O."/>
            <person name="Scarpelli C."/>
            <person name="Schiex T."/>
            <person name="Segurens B."/>
            <person name="Severin A.J."/>
            <person name="Sherrier D.J."/>
            <person name="Shi R."/>
            <person name="Sims S."/>
            <person name="Singer S.R."/>
            <person name="Sinharoy S."/>
            <person name="Sterck L."/>
            <person name="Viollet A."/>
            <person name="Wang B.B."/>
            <person name="Wang K."/>
            <person name="Wang M."/>
            <person name="Wang X."/>
            <person name="Warfsmann J."/>
            <person name="Weissenbach J."/>
            <person name="White D.D."/>
            <person name="White J.D."/>
            <person name="Wiley G.B."/>
            <person name="Wincker P."/>
            <person name="Xing Y."/>
            <person name="Yang L."/>
            <person name="Yao Z."/>
            <person name="Ying F."/>
            <person name="Zhai J."/>
            <person name="Zhou L."/>
            <person name="Zuber A."/>
            <person name="Denarie J."/>
            <person name="Dixon R.A."/>
            <person name="May G.D."/>
            <person name="Schwartz D.C."/>
            <person name="Rogers J."/>
            <person name="Quetier F."/>
            <person name="Town C.D."/>
            <person name="Roe B.A."/>
        </authorList>
    </citation>
    <scope>NUCLEOTIDE SEQUENCE [LARGE SCALE GENOMIC DNA]</scope>
    <source>
        <strain evidence="9">A17</strain>
        <strain evidence="10 11">cv. Jemalong A17</strain>
    </source>
</reference>
<dbReference type="InterPro" id="IPR044800">
    <property type="entry name" value="LEC2-like"/>
</dbReference>
<dbReference type="PANTHER" id="PTHR31140">
    <property type="entry name" value="B3 DOMAIN-CONTAINING TRANSCRIPTION FACTOR ABI3"/>
    <property type="match status" value="1"/>
</dbReference>
<evidence type="ECO:0000256" key="4">
    <source>
        <dbReference type="ARBA" id="ARBA00023163"/>
    </source>
</evidence>
<dbReference type="PROSITE" id="PS50863">
    <property type="entry name" value="B3"/>
    <property type="match status" value="1"/>
</dbReference>
<dbReference type="GO" id="GO:0003700">
    <property type="term" value="F:DNA-binding transcription factor activity"/>
    <property type="evidence" value="ECO:0007669"/>
    <property type="project" value="InterPro"/>
</dbReference>
<dbReference type="KEGG" id="mtr:11427060"/>
<keyword evidence="3" id="KW-0238">DNA-binding</keyword>
<dbReference type="STRING" id="3880.Q2HUJ5"/>
<dbReference type="SUPFAM" id="SSF101936">
    <property type="entry name" value="DNA-binding pseudobarrel domain"/>
    <property type="match status" value="1"/>
</dbReference>
<evidence type="ECO:0000256" key="2">
    <source>
        <dbReference type="ARBA" id="ARBA00023015"/>
    </source>
</evidence>
<dbReference type="PANTHER" id="PTHR31140:SF73">
    <property type="entry name" value="B3 DOMAIN-CONTAINING TRANSCRIPTION FACTOR FUS3"/>
    <property type="match status" value="1"/>
</dbReference>
<feature type="region of interest" description="Disordered" evidence="6">
    <location>
        <begin position="65"/>
        <end position="102"/>
    </location>
</feature>
<reference evidence="10" key="5">
    <citation type="submission" date="2015-04" db="UniProtKB">
        <authorList>
            <consortium name="EnsemblPlants"/>
        </authorList>
    </citation>
    <scope>IDENTIFICATION</scope>
    <source>
        <strain evidence="10">cv. Jemalong A17</strain>
    </source>
</reference>
<evidence type="ECO:0000313" key="11">
    <source>
        <dbReference type="Proteomes" id="UP000002051"/>
    </source>
</evidence>
<dbReference type="InterPro" id="IPR015300">
    <property type="entry name" value="DNA-bd_pseudobarrel_sf"/>
</dbReference>
<reference evidence="8" key="2">
    <citation type="submission" date="2007-03" db="EMBL/GenBank/DDBJ databases">
        <authorList>
            <consortium name="The International Medicago Genome Annotation Group"/>
        </authorList>
    </citation>
    <scope>NUCLEOTIDE SEQUENCE</scope>
</reference>
<dbReference type="Gene3D" id="2.40.330.10">
    <property type="entry name" value="DNA-binding pseudobarrel domain"/>
    <property type="match status" value="1"/>
</dbReference>
<dbReference type="EnsemblPlants" id="AES80688">
    <property type="protein sequence ID" value="AES80688"/>
    <property type="gene ID" value="MTR_7g083700"/>
</dbReference>
<keyword evidence="5" id="KW-0539">Nucleus</keyword>
<proteinExistence type="predicted"/>
<feature type="domain" description="TF-B3" evidence="7">
    <location>
        <begin position="127"/>
        <end position="229"/>
    </location>
</feature>
<dbReference type="SMART" id="SM01019">
    <property type="entry name" value="B3"/>
    <property type="match status" value="1"/>
</dbReference>
<dbReference type="eggNOG" id="ENOG502QPW6">
    <property type="taxonomic scope" value="Eukaryota"/>
</dbReference>
<evidence type="ECO:0000256" key="1">
    <source>
        <dbReference type="ARBA" id="ARBA00004123"/>
    </source>
</evidence>
<feature type="compositionally biased region" description="Low complexity" evidence="6">
    <location>
        <begin position="87"/>
        <end position="98"/>
    </location>
</feature>
<dbReference type="OMA" id="GCFNINY"/>
<evidence type="ECO:0000256" key="5">
    <source>
        <dbReference type="ARBA" id="ARBA00023242"/>
    </source>
</evidence>
<dbReference type="Pfam" id="PF02362">
    <property type="entry name" value="B3"/>
    <property type="match status" value="1"/>
</dbReference>
<dbReference type="Proteomes" id="UP000002051">
    <property type="component" value="Unassembled WGS sequence"/>
</dbReference>
<protein>
    <submittedName>
        <fullName evidence="9">B3 domain transcription factor</fullName>
    </submittedName>
    <submittedName>
        <fullName evidence="8">Transcriptional factor B3</fullName>
    </submittedName>
</protein>
<dbReference type="GO" id="GO:0003677">
    <property type="term" value="F:DNA binding"/>
    <property type="evidence" value="ECO:0007669"/>
    <property type="project" value="UniProtKB-KW"/>
</dbReference>
<dbReference type="CDD" id="cd10017">
    <property type="entry name" value="B3_DNA"/>
    <property type="match status" value="1"/>
</dbReference>
<dbReference type="AlphaFoldDB" id="Q2HUJ5"/>
<dbReference type="GO" id="GO:0005634">
    <property type="term" value="C:nucleus"/>
    <property type="evidence" value="ECO:0007669"/>
    <property type="project" value="UniProtKB-SubCell"/>
</dbReference>
<evidence type="ECO:0000313" key="9">
    <source>
        <dbReference type="EMBL" id="AES80688.1"/>
    </source>
</evidence>
<sequence>MMMDEGEGKKKVVVQKTEACGFMAGVEDELGFVNVKGDNNNGSGQRIHHDHGFVAAAFGTVHRKKRMARQRRSSSSTITIHLKNLPSSTTTTTTTTTSHVPISPIPPLFHSLPPAREIDHRRLRFLFQKELKNSDVSSLRRMVLPKKAAEAFLPVLESKEGILLSMDDLDGLHVWSFKYRFWPNNNSRMYVLENTGDFVSTHGLRFGDSIMVYQDNQNHNYVIQAKKACDQDEYMEEANDTINHIFVDDYEVNKSCFDVAYPAMNDTSMSFIYDTTISNDSPLDFLGGSMTNYSRIGSVETFGSVENLSLDDFY</sequence>
<name>Q2HUJ5_MEDTR</name>
<evidence type="ECO:0000313" key="10">
    <source>
        <dbReference type="EnsemblPlants" id="AES80688"/>
    </source>
</evidence>
<organism evidence="8">
    <name type="scientific">Medicago truncatula</name>
    <name type="common">Barrel medic</name>
    <name type="synonym">Medicago tribuloides</name>
    <dbReference type="NCBI Taxonomy" id="3880"/>
    <lineage>
        <taxon>Eukaryota</taxon>
        <taxon>Viridiplantae</taxon>
        <taxon>Streptophyta</taxon>
        <taxon>Embryophyta</taxon>
        <taxon>Tracheophyta</taxon>
        <taxon>Spermatophyta</taxon>
        <taxon>Magnoliopsida</taxon>
        <taxon>eudicotyledons</taxon>
        <taxon>Gunneridae</taxon>
        <taxon>Pentapetalae</taxon>
        <taxon>rosids</taxon>
        <taxon>fabids</taxon>
        <taxon>Fabales</taxon>
        <taxon>Fabaceae</taxon>
        <taxon>Papilionoideae</taxon>
        <taxon>50 kb inversion clade</taxon>
        <taxon>NPAAA clade</taxon>
        <taxon>Hologalegina</taxon>
        <taxon>IRL clade</taxon>
        <taxon>Trifolieae</taxon>
        <taxon>Medicago</taxon>
    </lineage>
</organism>
<keyword evidence="4" id="KW-0804">Transcription</keyword>
<dbReference type="EMBL" id="AC149131">
    <property type="protein sequence ID" value="ABD32571.1"/>
    <property type="molecule type" value="Genomic_DNA"/>
</dbReference>
<evidence type="ECO:0000259" key="7">
    <source>
        <dbReference type="PROSITE" id="PS50863"/>
    </source>
</evidence>
<comment type="subcellular location">
    <subcellularLocation>
        <location evidence="1">Nucleus</location>
    </subcellularLocation>
</comment>
<dbReference type="OrthoDB" id="757982at2759"/>
<reference evidence="8" key="1">
    <citation type="submission" date="2004-11" db="EMBL/GenBank/DDBJ databases">
        <authorList>
            <person name="Town C.D."/>
        </authorList>
    </citation>
    <scope>NUCLEOTIDE SEQUENCE</scope>
</reference>
<dbReference type="HOGENOM" id="CLU_084617_0_0_1"/>
<dbReference type="EMBL" id="CM001223">
    <property type="protein sequence ID" value="AES80688.1"/>
    <property type="molecule type" value="Genomic_DNA"/>
</dbReference>
<gene>
    <name evidence="10" type="primary">11427060</name>
    <name evidence="9" type="ordered locus">MTR_7g083700</name>
    <name evidence="8" type="ORF">MtrDRAFT_AC149131g24v2</name>
</gene>
<evidence type="ECO:0000256" key="6">
    <source>
        <dbReference type="SAM" id="MobiDB-lite"/>
    </source>
</evidence>